<dbReference type="Proteomes" id="UP000234681">
    <property type="component" value="Chromosome 20"/>
</dbReference>
<dbReference type="AlphaFoldDB" id="A6JKX5"/>
<evidence type="ECO:0000313" key="1">
    <source>
        <dbReference type="EMBL" id="EDL97341.1"/>
    </source>
</evidence>
<accession>A6JKX5</accession>
<proteinExistence type="predicted"/>
<name>A6JKX5_RAT</name>
<organism evidence="1 2">
    <name type="scientific">Rattus norvegicus</name>
    <name type="common">Rat</name>
    <dbReference type="NCBI Taxonomy" id="10116"/>
    <lineage>
        <taxon>Eukaryota</taxon>
        <taxon>Metazoa</taxon>
        <taxon>Chordata</taxon>
        <taxon>Craniata</taxon>
        <taxon>Vertebrata</taxon>
        <taxon>Euteleostomi</taxon>
        <taxon>Mammalia</taxon>
        <taxon>Eutheria</taxon>
        <taxon>Euarchontoglires</taxon>
        <taxon>Glires</taxon>
        <taxon>Rodentia</taxon>
        <taxon>Myomorpha</taxon>
        <taxon>Muroidea</taxon>
        <taxon>Muridae</taxon>
        <taxon>Murinae</taxon>
        <taxon>Rattus</taxon>
    </lineage>
</organism>
<sequence length="42" mass="4839">MCKPRASQSFSTIVSVGHSCRPKPLKHKHETNKFHWSTQAFI</sequence>
<gene>
    <name evidence="1" type="ORF">rCG_60990</name>
</gene>
<dbReference type="EMBL" id="CH473988">
    <property type="protein sequence ID" value="EDL97341.1"/>
    <property type="molecule type" value="Genomic_DNA"/>
</dbReference>
<evidence type="ECO:0000313" key="2">
    <source>
        <dbReference type="Proteomes" id="UP000234681"/>
    </source>
</evidence>
<reference evidence="2" key="1">
    <citation type="submission" date="2005-09" db="EMBL/GenBank/DDBJ databases">
        <authorList>
            <person name="Mural R.J."/>
            <person name="Li P.W."/>
            <person name="Adams M.D."/>
            <person name="Amanatides P.G."/>
            <person name="Baden-Tillson H."/>
            <person name="Barnstead M."/>
            <person name="Chin S.H."/>
            <person name="Dew I."/>
            <person name="Evans C.A."/>
            <person name="Ferriera S."/>
            <person name="Flanigan M."/>
            <person name="Fosler C."/>
            <person name="Glodek A."/>
            <person name="Gu Z."/>
            <person name="Holt R.A."/>
            <person name="Jennings D."/>
            <person name="Kraft C.L."/>
            <person name="Lu F."/>
            <person name="Nguyen T."/>
            <person name="Nusskern D.R."/>
            <person name="Pfannkoch C.M."/>
            <person name="Sitter C."/>
            <person name="Sutton G.G."/>
            <person name="Venter J.C."/>
            <person name="Wang Z."/>
            <person name="Woodage T."/>
            <person name="Zheng X.H."/>
            <person name="Zhong F."/>
        </authorList>
    </citation>
    <scope>NUCLEOTIDE SEQUENCE [LARGE SCALE GENOMIC DNA]</scope>
    <source>
        <strain>BN</strain>
        <strain evidence="2">Sprague-Dawley</strain>
    </source>
</reference>
<protein>
    <submittedName>
        <fullName evidence="1">RCG60990</fullName>
    </submittedName>
</protein>